<dbReference type="Proteomes" id="UP000267798">
    <property type="component" value="Unassembled WGS sequence"/>
</dbReference>
<dbReference type="SUPFAM" id="SSF54593">
    <property type="entry name" value="Glyoxalase/Bleomycin resistance protein/Dihydroxybiphenyl dioxygenase"/>
    <property type="match status" value="1"/>
</dbReference>
<keyword evidence="2" id="KW-0560">Oxidoreductase</keyword>
<feature type="domain" description="VOC" evidence="1">
    <location>
        <begin position="161"/>
        <end position="287"/>
    </location>
</feature>
<gene>
    <name evidence="2" type="ORF">D3P09_08850</name>
</gene>
<keyword evidence="2" id="KW-0223">Dioxygenase</keyword>
<dbReference type="OrthoDB" id="9785698at2"/>
<feature type="domain" description="VOC" evidence="1">
    <location>
        <begin position="10"/>
        <end position="136"/>
    </location>
</feature>
<dbReference type="InterPro" id="IPR052537">
    <property type="entry name" value="Extradiol_RC_dioxygenase"/>
</dbReference>
<dbReference type="RefSeq" id="WP_120109073.1">
    <property type="nucleotide sequence ID" value="NZ_QXQB01000002.1"/>
</dbReference>
<dbReference type="AlphaFoldDB" id="A0A3A6PDB7"/>
<dbReference type="InterPro" id="IPR004360">
    <property type="entry name" value="Glyas_Fos-R_dOase_dom"/>
</dbReference>
<comment type="caution">
    <text evidence="2">The sequence shown here is derived from an EMBL/GenBank/DDBJ whole genome shotgun (WGS) entry which is preliminary data.</text>
</comment>
<evidence type="ECO:0000313" key="2">
    <source>
        <dbReference type="EMBL" id="RJX39522.1"/>
    </source>
</evidence>
<dbReference type="InterPro" id="IPR037523">
    <property type="entry name" value="VOC_core"/>
</dbReference>
<keyword evidence="3" id="KW-1185">Reference proteome</keyword>
<accession>A0A3A6PDB7</accession>
<dbReference type="PANTHER" id="PTHR36110">
    <property type="entry name" value="RING-CLEAVING DIOXYGENASE MHQE-RELATED"/>
    <property type="match status" value="1"/>
</dbReference>
<dbReference type="PANTHER" id="PTHR36110:SF4">
    <property type="entry name" value="RING-CLEAVING DIOXYGENASE MHQA-RELATED"/>
    <property type="match status" value="1"/>
</dbReference>
<dbReference type="CDD" id="cd08347">
    <property type="entry name" value="PcpA_C_like"/>
    <property type="match status" value="1"/>
</dbReference>
<dbReference type="PROSITE" id="PS51819">
    <property type="entry name" value="VOC"/>
    <property type="match status" value="2"/>
</dbReference>
<evidence type="ECO:0000313" key="3">
    <source>
        <dbReference type="Proteomes" id="UP000267798"/>
    </source>
</evidence>
<dbReference type="GO" id="GO:0051213">
    <property type="term" value="F:dioxygenase activity"/>
    <property type="evidence" value="ECO:0007669"/>
    <property type="project" value="UniProtKB-KW"/>
</dbReference>
<reference evidence="2 3" key="1">
    <citation type="submission" date="2018-09" db="EMBL/GenBank/DDBJ databases">
        <title>Paenibacillus aracenensis nov. sp. isolated from a cave in southern Spain.</title>
        <authorList>
            <person name="Jurado V."/>
            <person name="Gutierrez-Patricio S."/>
            <person name="Gonzalez-Pimentel J.L."/>
            <person name="Miller A.Z."/>
            <person name="Laiz L."/>
            <person name="Saiz-Jimenez C."/>
        </authorList>
    </citation>
    <scope>NUCLEOTIDE SEQUENCE [LARGE SCALE GENOMIC DNA]</scope>
    <source>
        <strain evidence="2 3">JCM 19203</strain>
    </source>
</reference>
<sequence length="329" mass="36533">MQEQRNVLKGIHHVSAITASGPDNYKFYTEVLGLRLVKKTVNQDDTSMYHLFYGDETGSPGTELTFFEIPMAGPNREGVSSISAISLRVPSDQSLHYWKDRLASYSVEHDDIVGRAGRHTLAFRDKEGQRFILVSDERNSGVSGGTPWGGSPVPAENAIIGLGPVHLTVANPEPTDLILTSVLGFRRKGRYPALVEGQPDILVYETGEGGTGAEIHLETRTDLPRERQGSGGVHHVAFRVADEKELREWTEHLNKIRIGNSGFVERFYFQSLYFREPNGILFELATDGPGFATDEELEHLGESLSLPPFLEPHRERIEAGLKPIDTARD</sequence>
<dbReference type="Pfam" id="PF00903">
    <property type="entry name" value="Glyoxalase"/>
    <property type="match status" value="2"/>
</dbReference>
<organism evidence="2 3">
    <name type="scientific">Paenibacillus pinisoli</name>
    <dbReference type="NCBI Taxonomy" id="1276110"/>
    <lineage>
        <taxon>Bacteria</taxon>
        <taxon>Bacillati</taxon>
        <taxon>Bacillota</taxon>
        <taxon>Bacilli</taxon>
        <taxon>Bacillales</taxon>
        <taxon>Paenibacillaceae</taxon>
        <taxon>Paenibacillus</taxon>
    </lineage>
</organism>
<evidence type="ECO:0000259" key="1">
    <source>
        <dbReference type="PROSITE" id="PS51819"/>
    </source>
</evidence>
<dbReference type="Gene3D" id="3.10.180.10">
    <property type="entry name" value="2,3-Dihydroxybiphenyl 1,2-Dioxygenase, domain 1"/>
    <property type="match status" value="2"/>
</dbReference>
<name>A0A3A6PDB7_9BACL</name>
<proteinExistence type="predicted"/>
<dbReference type="InterPro" id="IPR029068">
    <property type="entry name" value="Glyas_Bleomycin-R_OHBP_Dase"/>
</dbReference>
<dbReference type="EMBL" id="QXQB01000002">
    <property type="protein sequence ID" value="RJX39522.1"/>
    <property type="molecule type" value="Genomic_DNA"/>
</dbReference>
<protein>
    <submittedName>
        <fullName evidence="2">Ring-cleaving dioxygenase</fullName>
    </submittedName>
</protein>